<dbReference type="GO" id="GO:0005524">
    <property type="term" value="F:ATP binding"/>
    <property type="evidence" value="ECO:0007669"/>
    <property type="project" value="UniProtKB-KW"/>
</dbReference>
<dbReference type="EMBL" id="JAKUCV010001662">
    <property type="protein sequence ID" value="KAJ4845476.1"/>
    <property type="molecule type" value="Genomic_DNA"/>
</dbReference>
<protein>
    <recommendedName>
        <fullName evidence="8">ABC transmembrane type-1 domain-containing protein</fullName>
    </recommendedName>
</protein>
<comment type="caution">
    <text evidence="9">The sequence shown here is derived from an EMBL/GenBank/DDBJ whole genome shotgun (WGS) entry which is preliminary data.</text>
</comment>
<reference evidence="9" key="2">
    <citation type="journal article" date="2023" name="Plants (Basel)">
        <title>Annotation of the Turnera subulata (Passifloraceae) Draft Genome Reveals the S-Locus Evolved after the Divergence of Turneroideae from Passifloroideae in a Stepwise Manner.</title>
        <authorList>
            <person name="Henning P.M."/>
            <person name="Roalson E.H."/>
            <person name="Mir W."/>
            <person name="McCubbin A.G."/>
            <person name="Shore J.S."/>
        </authorList>
    </citation>
    <scope>NUCLEOTIDE SEQUENCE</scope>
    <source>
        <strain evidence="9">F60SS</strain>
    </source>
</reference>
<keyword evidence="1" id="KW-0813">Transport</keyword>
<dbReference type="OrthoDB" id="1749067at2759"/>
<evidence type="ECO:0000313" key="10">
    <source>
        <dbReference type="Proteomes" id="UP001141552"/>
    </source>
</evidence>
<evidence type="ECO:0000313" key="9">
    <source>
        <dbReference type="EMBL" id="KAJ4845476.1"/>
    </source>
</evidence>
<evidence type="ECO:0000256" key="2">
    <source>
        <dbReference type="ARBA" id="ARBA00022692"/>
    </source>
</evidence>
<keyword evidence="4" id="KW-0067">ATP-binding</keyword>
<feature type="non-terminal residue" evidence="9">
    <location>
        <position position="1"/>
    </location>
</feature>
<keyword evidence="3" id="KW-0547">Nucleotide-binding</keyword>
<dbReference type="PANTHER" id="PTHR24223:SF222">
    <property type="entry name" value="OS01G0902100 PROTEIN"/>
    <property type="match status" value="1"/>
</dbReference>
<keyword evidence="10" id="KW-1185">Reference proteome</keyword>
<keyword evidence="5 7" id="KW-1133">Transmembrane helix</keyword>
<evidence type="ECO:0000256" key="3">
    <source>
        <dbReference type="ARBA" id="ARBA00022741"/>
    </source>
</evidence>
<dbReference type="PROSITE" id="PS50929">
    <property type="entry name" value="ABC_TM1F"/>
    <property type="match status" value="1"/>
</dbReference>
<accession>A0A9Q0JK16</accession>
<dbReference type="InterPro" id="IPR050173">
    <property type="entry name" value="ABC_transporter_C-like"/>
</dbReference>
<dbReference type="Proteomes" id="UP001141552">
    <property type="component" value="Unassembled WGS sequence"/>
</dbReference>
<dbReference type="AlphaFoldDB" id="A0A9Q0JK16"/>
<sequence>MIAQVTEERHEVSRKQLIGIFILLSGGSSVFVLGRAVFLATIAVETAQGLFLGMITSVFRAPISFFDATPSSRILNISSMDQSTVDTDIPYRLAFALIQLLSITYSYVSSCVANFPSLSVHSWNLYM</sequence>
<evidence type="ECO:0000256" key="5">
    <source>
        <dbReference type="ARBA" id="ARBA00022989"/>
    </source>
</evidence>
<evidence type="ECO:0000256" key="4">
    <source>
        <dbReference type="ARBA" id="ARBA00022840"/>
    </source>
</evidence>
<evidence type="ECO:0000259" key="8">
    <source>
        <dbReference type="PROSITE" id="PS50929"/>
    </source>
</evidence>
<dbReference type="GO" id="GO:0140359">
    <property type="term" value="F:ABC-type transporter activity"/>
    <property type="evidence" value="ECO:0007669"/>
    <property type="project" value="InterPro"/>
</dbReference>
<feature type="transmembrane region" description="Helical" evidence="7">
    <location>
        <begin position="20"/>
        <end position="44"/>
    </location>
</feature>
<dbReference type="SUPFAM" id="SSF90123">
    <property type="entry name" value="ABC transporter transmembrane region"/>
    <property type="match status" value="1"/>
</dbReference>
<keyword evidence="2 7" id="KW-0812">Transmembrane</keyword>
<dbReference type="InterPro" id="IPR036640">
    <property type="entry name" value="ABC1_TM_sf"/>
</dbReference>
<evidence type="ECO:0000256" key="7">
    <source>
        <dbReference type="SAM" id="Phobius"/>
    </source>
</evidence>
<name>A0A9Q0JK16_9ROSI</name>
<keyword evidence="6 7" id="KW-0472">Membrane</keyword>
<organism evidence="9 10">
    <name type="scientific">Turnera subulata</name>
    <dbReference type="NCBI Taxonomy" id="218843"/>
    <lineage>
        <taxon>Eukaryota</taxon>
        <taxon>Viridiplantae</taxon>
        <taxon>Streptophyta</taxon>
        <taxon>Embryophyta</taxon>
        <taxon>Tracheophyta</taxon>
        <taxon>Spermatophyta</taxon>
        <taxon>Magnoliopsida</taxon>
        <taxon>eudicotyledons</taxon>
        <taxon>Gunneridae</taxon>
        <taxon>Pentapetalae</taxon>
        <taxon>rosids</taxon>
        <taxon>fabids</taxon>
        <taxon>Malpighiales</taxon>
        <taxon>Passifloraceae</taxon>
        <taxon>Turnera</taxon>
    </lineage>
</organism>
<dbReference type="Gene3D" id="1.20.1560.10">
    <property type="entry name" value="ABC transporter type 1, transmembrane domain"/>
    <property type="match status" value="1"/>
</dbReference>
<evidence type="ECO:0000256" key="1">
    <source>
        <dbReference type="ARBA" id="ARBA00022448"/>
    </source>
</evidence>
<dbReference type="PANTHER" id="PTHR24223">
    <property type="entry name" value="ATP-BINDING CASSETTE SUB-FAMILY C"/>
    <property type="match status" value="1"/>
</dbReference>
<dbReference type="InterPro" id="IPR011527">
    <property type="entry name" value="ABC1_TM_dom"/>
</dbReference>
<reference evidence="9" key="1">
    <citation type="submission" date="2022-02" db="EMBL/GenBank/DDBJ databases">
        <authorList>
            <person name="Henning P.M."/>
            <person name="McCubbin A.G."/>
            <person name="Shore J.S."/>
        </authorList>
    </citation>
    <scope>NUCLEOTIDE SEQUENCE</scope>
    <source>
        <strain evidence="9">F60SS</strain>
        <tissue evidence="9">Leaves</tissue>
    </source>
</reference>
<evidence type="ECO:0000256" key="6">
    <source>
        <dbReference type="ARBA" id="ARBA00023136"/>
    </source>
</evidence>
<proteinExistence type="predicted"/>
<gene>
    <name evidence="9" type="ORF">Tsubulata_044082</name>
</gene>
<dbReference type="Pfam" id="PF00664">
    <property type="entry name" value="ABC_membrane"/>
    <property type="match status" value="1"/>
</dbReference>
<feature type="domain" description="ABC transmembrane type-1" evidence="8">
    <location>
        <begin position="1"/>
        <end position="103"/>
    </location>
</feature>
<feature type="transmembrane region" description="Helical" evidence="7">
    <location>
        <begin position="89"/>
        <end position="108"/>
    </location>
</feature>
<dbReference type="GO" id="GO:0016020">
    <property type="term" value="C:membrane"/>
    <property type="evidence" value="ECO:0007669"/>
    <property type="project" value="InterPro"/>
</dbReference>